<dbReference type="InterPro" id="IPR035965">
    <property type="entry name" value="PAS-like_dom_sf"/>
</dbReference>
<dbReference type="InterPro" id="IPR052994">
    <property type="entry name" value="Tiny_macrocysts_regulators"/>
</dbReference>
<reference evidence="6" key="1">
    <citation type="journal article" date="2020" name="J. Eukaryot. Microbiol.">
        <title>De novo Sequencing, Assembly and Annotation of the Transcriptome for the Free-Living Testate Amoeba Arcella intermedia.</title>
        <authorList>
            <person name="Ribeiro G.M."/>
            <person name="Porfirio-Sousa A.L."/>
            <person name="Maurer-Alcala X.X."/>
            <person name="Katz L.A."/>
            <person name="Lahr D.J.G."/>
        </authorList>
    </citation>
    <scope>NUCLEOTIDE SEQUENCE</scope>
</reference>
<dbReference type="Pfam" id="PF00989">
    <property type="entry name" value="PAS"/>
    <property type="match status" value="2"/>
</dbReference>
<keyword evidence="3" id="KW-0418">Kinase</keyword>
<name>A0A6B2LGS9_9EUKA</name>
<evidence type="ECO:0000313" key="6">
    <source>
        <dbReference type="EMBL" id="NDV36174.1"/>
    </source>
</evidence>
<feature type="domain" description="PAS" evidence="5">
    <location>
        <begin position="1"/>
        <end position="59"/>
    </location>
</feature>
<dbReference type="SMART" id="SM00091">
    <property type="entry name" value="PAS"/>
    <property type="match status" value="2"/>
</dbReference>
<dbReference type="GO" id="GO:0006355">
    <property type="term" value="P:regulation of DNA-templated transcription"/>
    <property type="evidence" value="ECO:0007669"/>
    <property type="project" value="InterPro"/>
</dbReference>
<evidence type="ECO:0000259" key="5">
    <source>
        <dbReference type="PROSITE" id="PS50112"/>
    </source>
</evidence>
<feature type="domain" description="PAS" evidence="5">
    <location>
        <begin position="106"/>
        <end position="183"/>
    </location>
</feature>
<dbReference type="PANTHER" id="PTHR31600">
    <property type="entry name" value="TINY MACROCYSTS PROTEIN B-RELATED"/>
    <property type="match status" value="1"/>
</dbReference>
<dbReference type="NCBIfam" id="TIGR00229">
    <property type="entry name" value="sensory_box"/>
    <property type="match status" value="2"/>
</dbReference>
<dbReference type="SUPFAM" id="SSF55785">
    <property type="entry name" value="PYP-like sensor domain (PAS domain)"/>
    <property type="match status" value="2"/>
</dbReference>
<dbReference type="AlphaFoldDB" id="A0A6B2LGS9"/>
<dbReference type="GO" id="GO:0005524">
    <property type="term" value="F:ATP binding"/>
    <property type="evidence" value="ECO:0007669"/>
    <property type="project" value="UniProtKB-KW"/>
</dbReference>
<proteinExistence type="predicted"/>
<dbReference type="CDD" id="cd00130">
    <property type="entry name" value="PAS"/>
    <property type="match status" value="2"/>
</dbReference>
<protein>
    <recommendedName>
        <fullName evidence="5">PAS domain-containing protein</fullName>
    </recommendedName>
</protein>
<keyword evidence="2" id="KW-0547">Nucleotide-binding</keyword>
<sequence>MNATIVIDTNGIIRFLNQATENITGYTRTDLLGSNVSVLMSQELAAKHDGFIKRHLETGVNHIIGIGRNVEMMVKDGTLIKVHLEVTEHKNQADGKYFIGSLSVAKDKDLESLLEKERAVLGGLAVPVFIITEDGLIKALNPSAEKEFGYPESKIVGKNINILMIKEHARKHNTYIQNYLATGKAKIIGKSRVVPVKCKDGKVKNCHLSVSVKKHDNVRIFVGMLVVLGN</sequence>
<dbReference type="Gene3D" id="3.30.450.20">
    <property type="entry name" value="PAS domain"/>
    <property type="match status" value="2"/>
</dbReference>
<evidence type="ECO:0000256" key="2">
    <source>
        <dbReference type="ARBA" id="ARBA00022741"/>
    </source>
</evidence>
<organism evidence="6">
    <name type="scientific">Arcella intermedia</name>
    <dbReference type="NCBI Taxonomy" id="1963864"/>
    <lineage>
        <taxon>Eukaryota</taxon>
        <taxon>Amoebozoa</taxon>
        <taxon>Tubulinea</taxon>
        <taxon>Elardia</taxon>
        <taxon>Arcellinida</taxon>
        <taxon>Sphaerothecina</taxon>
        <taxon>Arcellidae</taxon>
        <taxon>Arcella</taxon>
    </lineage>
</organism>
<dbReference type="PANTHER" id="PTHR31600:SF2">
    <property type="entry name" value="GAMETE ENRICHED GENE 10 PROTEIN-RELATED"/>
    <property type="match status" value="1"/>
</dbReference>
<dbReference type="InterPro" id="IPR000014">
    <property type="entry name" value="PAS"/>
</dbReference>
<evidence type="ECO:0000256" key="1">
    <source>
        <dbReference type="ARBA" id="ARBA00022679"/>
    </source>
</evidence>
<keyword evidence="4" id="KW-0067">ATP-binding</keyword>
<evidence type="ECO:0000256" key="3">
    <source>
        <dbReference type="ARBA" id="ARBA00022777"/>
    </source>
</evidence>
<evidence type="ECO:0000256" key="4">
    <source>
        <dbReference type="ARBA" id="ARBA00022840"/>
    </source>
</evidence>
<dbReference type="InterPro" id="IPR013767">
    <property type="entry name" value="PAS_fold"/>
</dbReference>
<dbReference type="GO" id="GO:0016301">
    <property type="term" value="F:kinase activity"/>
    <property type="evidence" value="ECO:0007669"/>
    <property type="project" value="UniProtKB-KW"/>
</dbReference>
<keyword evidence="1" id="KW-0808">Transferase</keyword>
<dbReference type="FunFam" id="3.30.450.20:FF:000060">
    <property type="entry name" value="Sensor protein FixL"/>
    <property type="match status" value="1"/>
</dbReference>
<dbReference type="PROSITE" id="PS50112">
    <property type="entry name" value="PAS"/>
    <property type="match status" value="2"/>
</dbReference>
<accession>A0A6B2LGS9</accession>
<dbReference type="EMBL" id="GIBP01007205">
    <property type="protein sequence ID" value="NDV36174.1"/>
    <property type="molecule type" value="Transcribed_RNA"/>
</dbReference>